<dbReference type="Pfam" id="PF00082">
    <property type="entry name" value="Peptidase_S8"/>
    <property type="match status" value="1"/>
</dbReference>
<dbReference type="InterPro" id="IPR023828">
    <property type="entry name" value="Peptidase_S8_Ser-AS"/>
</dbReference>
<feature type="domain" description="Peptidase S8/S53" evidence="9">
    <location>
        <begin position="168"/>
        <end position="472"/>
    </location>
</feature>
<dbReference type="PANTHER" id="PTHR43399:SF4">
    <property type="entry name" value="CELL WALL-ASSOCIATED PROTEASE"/>
    <property type="match status" value="1"/>
</dbReference>
<dbReference type="InterPro" id="IPR000209">
    <property type="entry name" value="Peptidase_S8/S53_dom"/>
</dbReference>
<dbReference type="InterPro" id="IPR015500">
    <property type="entry name" value="Peptidase_S8_subtilisin-rel"/>
</dbReference>
<accession>A0A1Y1SI07</accession>
<keyword evidence="8" id="KW-0732">Signal</keyword>
<keyword evidence="7" id="KW-1133">Transmembrane helix</keyword>
<evidence type="ECO:0000313" key="10">
    <source>
        <dbReference type="EMBL" id="ORE88941.1"/>
    </source>
</evidence>
<comment type="caution">
    <text evidence="10">The sequence shown here is derived from an EMBL/GenBank/DDBJ whole genome shotgun (WGS) entry which is preliminary data.</text>
</comment>
<dbReference type="SUPFAM" id="SSF52743">
    <property type="entry name" value="Subtilisin-like"/>
    <property type="match status" value="1"/>
</dbReference>
<sequence length="537" mass="55664">MPWGAALLAGALVWAGAASADDNKMTPQLLERASTGAVSVVVEMRDQADLSGAAAIRDKAAKGAFVVSRLKTHAQSTQAPVRSVLEAAGVSYQSYWLANVVHLDAAAPVLRQLAALPGVAAIHAVAKPDFSQAPAPMTPKDEDELEMSIEPGIQLVGAPAVWDLGIRGQGVVVGDHDIGVEWEHPALIRQYRGWDGLNADHSYNWHNAFGALDPFCSDPAVPCDSHGHGTHTTGTMVGDDGAGMRIGMAPEAQWMACRSLLDPVVGVGTLPTYLDCMQWFVAPYPAGEPDMADPSQAPDVINNSWGCVEACPPDILKAANEATEAAGIVQVVSAGNDGQGEDLSCYTLLFPLAIYESSFTVGASDFEDQMASFSSRGPVLSDLSMRTKPDVTAPGVGVLSSTIDGEYAAYSGTSMAGPHVAGLVALLISAEPSLRGQVALIRQIIESTAIPLQTEENCGGTAEGEKSNVFGSGRIDALAAVLAAPGMLDEASGDGNSDEPPQSGGARGDAGVRGGGALGLWLFSLAGFVLLGRRRRA</sequence>
<evidence type="ECO:0000256" key="4">
    <source>
        <dbReference type="ARBA" id="ARBA00022825"/>
    </source>
</evidence>
<dbReference type="Proteomes" id="UP000192342">
    <property type="component" value="Unassembled WGS sequence"/>
</dbReference>
<evidence type="ECO:0000256" key="1">
    <source>
        <dbReference type="ARBA" id="ARBA00011073"/>
    </source>
</evidence>
<dbReference type="PROSITE" id="PS51892">
    <property type="entry name" value="SUBTILASE"/>
    <property type="match status" value="1"/>
</dbReference>
<evidence type="ECO:0000256" key="6">
    <source>
        <dbReference type="SAM" id="MobiDB-lite"/>
    </source>
</evidence>
<evidence type="ECO:0000256" key="2">
    <source>
        <dbReference type="ARBA" id="ARBA00022670"/>
    </source>
</evidence>
<dbReference type="STRING" id="1317117.ATO7_03660"/>
<dbReference type="PRINTS" id="PR00723">
    <property type="entry name" value="SUBTILISIN"/>
</dbReference>
<keyword evidence="11" id="KW-1185">Reference proteome</keyword>
<evidence type="ECO:0000259" key="9">
    <source>
        <dbReference type="Pfam" id="PF00082"/>
    </source>
</evidence>
<feature type="active site" description="Charge relay system" evidence="5">
    <location>
        <position position="228"/>
    </location>
</feature>
<feature type="region of interest" description="Disordered" evidence="6">
    <location>
        <begin position="489"/>
        <end position="509"/>
    </location>
</feature>
<feature type="signal peptide" evidence="8">
    <location>
        <begin position="1"/>
        <end position="20"/>
    </location>
</feature>
<gene>
    <name evidence="10" type="ORF">ATO7_03660</name>
</gene>
<feature type="active site" description="Charge relay system" evidence="5">
    <location>
        <position position="177"/>
    </location>
</feature>
<protein>
    <submittedName>
        <fullName evidence="10">Peptidase S8/S53 subtilisin kexin sedolisin</fullName>
    </submittedName>
</protein>
<evidence type="ECO:0000256" key="7">
    <source>
        <dbReference type="SAM" id="Phobius"/>
    </source>
</evidence>
<evidence type="ECO:0000256" key="8">
    <source>
        <dbReference type="SAM" id="SignalP"/>
    </source>
</evidence>
<keyword evidence="7" id="KW-0472">Membrane</keyword>
<dbReference type="GO" id="GO:0006508">
    <property type="term" value="P:proteolysis"/>
    <property type="evidence" value="ECO:0007669"/>
    <property type="project" value="UniProtKB-KW"/>
</dbReference>
<evidence type="ECO:0000256" key="3">
    <source>
        <dbReference type="ARBA" id="ARBA00022801"/>
    </source>
</evidence>
<reference evidence="10 11" key="1">
    <citation type="submission" date="2013-04" db="EMBL/GenBank/DDBJ databases">
        <title>Oceanococcus atlanticus 22II-S10r2 Genome Sequencing.</title>
        <authorList>
            <person name="Lai Q."/>
            <person name="Li G."/>
            <person name="Shao Z."/>
        </authorList>
    </citation>
    <scope>NUCLEOTIDE SEQUENCE [LARGE SCALE GENOMIC DNA]</scope>
    <source>
        <strain evidence="10 11">22II-S10r2</strain>
    </source>
</reference>
<evidence type="ECO:0000256" key="5">
    <source>
        <dbReference type="PROSITE-ProRule" id="PRU01240"/>
    </source>
</evidence>
<feature type="transmembrane region" description="Helical" evidence="7">
    <location>
        <begin position="510"/>
        <end position="531"/>
    </location>
</feature>
<feature type="active site" description="Charge relay system" evidence="5">
    <location>
        <position position="414"/>
    </location>
</feature>
<comment type="similarity">
    <text evidence="1 5">Belongs to the peptidase S8 family.</text>
</comment>
<keyword evidence="2 5" id="KW-0645">Protease</keyword>
<keyword evidence="3 5" id="KW-0378">Hydrolase</keyword>
<dbReference type="InterPro" id="IPR036852">
    <property type="entry name" value="Peptidase_S8/S53_dom_sf"/>
</dbReference>
<dbReference type="EMBL" id="AQQV01000001">
    <property type="protein sequence ID" value="ORE88941.1"/>
    <property type="molecule type" value="Genomic_DNA"/>
</dbReference>
<keyword evidence="4 5" id="KW-0720">Serine protease</keyword>
<feature type="chain" id="PRO_5012101345" evidence="8">
    <location>
        <begin position="21"/>
        <end position="537"/>
    </location>
</feature>
<dbReference type="InterPro" id="IPR051048">
    <property type="entry name" value="Peptidase_S8/S53_subtilisin"/>
</dbReference>
<proteinExistence type="inferred from homology"/>
<name>A0A1Y1SI07_9GAMM</name>
<dbReference type="AlphaFoldDB" id="A0A1Y1SI07"/>
<dbReference type="PROSITE" id="PS00138">
    <property type="entry name" value="SUBTILASE_SER"/>
    <property type="match status" value="1"/>
</dbReference>
<dbReference type="GO" id="GO:0004252">
    <property type="term" value="F:serine-type endopeptidase activity"/>
    <property type="evidence" value="ECO:0007669"/>
    <property type="project" value="UniProtKB-UniRule"/>
</dbReference>
<keyword evidence="7" id="KW-0812">Transmembrane</keyword>
<dbReference type="Gene3D" id="3.40.50.200">
    <property type="entry name" value="Peptidase S8/S53 domain"/>
    <property type="match status" value="1"/>
</dbReference>
<evidence type="ECO:0000313" key="11">
    <source>
        <dbReference type="Proteomes" id="UP000192342"/>
    </source>
</evidence>
<organism evidence="10 11">
    <name type="scientific">Oceanococcus atlanticus</name>
    <dbReference type="NCBI Taxonomy" id="1317117"/>
    <lineage>
        <taxon>Bacteria</taxon>
        <taxon>Pseudomonadati</taxon>
        <taxon>Pseudomonadota</taxon>
        <taxon>Gammaproteobacteria</taxon>
        <taxon>Chromatiales</taxon>
        <taxon>Oceanococcaceae</taxon>
        <taxon>Oceanococcus</taxon>
    </lineage>
</organism>
<dbReference type="PANTHER" id="PTHR43399">
    <property type="entry name" value="SUBTILISIN-RELATED"/>
    <property type="match status" value="1"/>
</dbReference>